<organism evidence="2 3">
    <name type="scientific">Pendulispora rubella</name>
    <dbReference type="NCBI Taxonomy" id="2741070"/>
    <lineage>
        <taxon>Bacteria</taxon>
        <taxon>Pseudomonadati</taxon>
        <taxon>Myxococcota</taxon>
        <taxon>Myxococcia</taxon>
        <taxon>Myxococcales</taxon>
        <taxon>Sorangiineae</taxon>
        <taxon>Pendulisporaceae</taxon>
        <taxon>Pendulispora</taxon>
    </lineage>
</organism>
<gene>
    <name evidence="2" type="ORF">LVJ94_24725</name>
</gene>
<feature type="region of interest" description="Disordered" evidence="1">
    <location>
        <begin position="1"/>
        <end position="49"/>
    </location>
</feature>
<evidence type="ECO:0000313" key="3">
    <source>
        <dbReference type="Proteomes" id="UP001374803"/>
    </source>
</evidence>
<dbReference type="RefSeq" id="WP_394840094.1">
    <property type="nucleotide sequence ID" value="NZ_CP089929.1"/>
</dbReference>
<name>A0ABZ2LHJ6_9BACT</name>
<evidence type="ECO:0000313" key="2">
    <source>
        <dbReference type="EMBL" id="WXB10419.1"/>
    </source>
</evidence>
<dbReference type="EMBL" id="CP089983">
    <property type="protein sequence ID" value="WXB10419.1"/>
    <property type="molecule type" value="Genomic_DNA"/>
</dbReference>
<sequence>MRVLDRKPIPNETSAVVPSRKPGLVRSGPSAAWNSPSVPLLDTTDGGRTGHALAGDLSAVPAHGVPLVQRQANANQPAQAGGNDKRRFVQDAIEFLRSAADYFRAVHGVAGAPGGGAGAARFSDATVRRTLTGWHTTVDTHEKIILDELAGDRTLFQALRTAYTEAVGSLLGGAADVAYRPVNEVFQTYRALVFEWAMPVQNFPGITTPLPPSAQQDPATKIASLREGQIRIEVLPDAVMTQQEVAKTKGAAVTEYKVVRGGIHFRHQNGHVATFSGPGDLVARIQTRYPPTMNRQGPSGYGRGTTAEDIAAGDTSVQFHEGRHGADYLRFFREHPAPQFTGRIGMTVQDFNAAIETYIQAVRTYSDDIKKDTSHRTHCVGVTIDQYHAAQGNPTIECPP</sequence>
<accession>A0ABZ2LHJ6</accession>
<dbReference type="Proteomes" id="UP001374803">
    <property type="component" value="Chromosome"/>
</dbReference>
<keyword evidence="3" id="KW-1185">Reference proteome</keyword>
<protein>
    <submittedName>
        <fullName evidence="2">Uncharacterized protein</fullName>
    </submittedName>
</protein>
<evidence type="ECO:0000256" key="1">
    <source>
        <dbReference type="SAM" id="MobiDB-lite"/>
    </source>
</evidence>
<reference evidence="2" key="1">
    <citation type="submission" date="2021-12" db="EMBL/GenBank/DDBJ databases">
        <title>Discovery of the Pendulisporaceae a myxobacterial family with distinct sporulation behavior and unique specialized metabolism.</title>
        <authorList>
            <person name="Garcia R."/>
            <person name="Popoff A."/>
            <person name="Bader C.D."/>
            <person name="Loehr J."/>
            <person name="Walesch S."/>
            <person name="Walt C."/>
            <person name="Boldt J."/>
            <person name="Bunk B."/>
            <person name="Haeckl F.J.F.P.J."/>
            <person name="Gunesch A.P."/>
            <person name="Birkelbach J."/>
            <person name="Nuebel U."/>
            <person name="Pietschmann T."/>
            <person name="Bach T."/>
            <person name="Mueller R."/>
        </authorList>
    </citation>
    <scope>NUCLEOTIDE SEQUENCE</scope>
    <source>
        <strain evidence="2">MSr11367</strain>
    </source>
</reference>
<proteinExistence type="predicted"/>